<evidence type="ECO:0000313" key="3">
    <source>
        <dbReference type="EMBL" id="CAF2061692.1"/>
    </source>
</evidence>
<dbReference type="STRING" id="3708.A0A078IGX0"/>
<dbReference type="Proteomes" id="UP000028999">
    <property type="component" value="Unassembled WGS sequence"/>
</dbReference>
<evidence type="ECO:0000256" key="1">
    <source>
        <dbReference type="SAM" id="MobiDB-lite"/>
    </source>
</evidence>
<evidence type="ECO:0000313" key="5">
    <source>
        <dbReference type="Proteomes" id="UP000028999"/>
    </source>
</evidence>
<keyword evidence="5" id="KW-1185">Reference proteome</keyword>
<protein>
    <submittedName>
        <fullName evidence="3">(rape) hypothetical protein</fullName>
    </submittedName>
    <submittedName>
        <fullName evidence="4">BnaCnng17060D protein</fullName>
    </submittedName>
</protein>
<dbReference type="Gramene" id="CDY49217">
    <property type="protein sequence ID" value="CDY49217"/>
    <property type="gene ID" value="GSBRNA2T00092589001"/>
</dbReference>
<dbReference type="EMBL" id="LK032818">
    <property type="protein sequence ID" value="CDY49217.1"/>
    <property type="molecule type" value="Genomic_DNA"/>
</dbReference>
<reference evidence="4 5" key="1">
    <citation type="journal article" date="2014" name="Science">
        <title>Plant genetics. Early allopolyploid evolution in the post-Neolithic Brassica napus oilseed genome.</title>
        <authorList>
            <person name="Chalhoub B."/>
            <person name="Denoeud F."/>
            <person name="Liu S."/>
            <person name="Parkin I.A."/>
            <person name="Tang H."/>
            <person name="Wang X."/>
            <person name="Chiquet J."/>
            <person name="Belcram H."/>
            <person name="Tong C."/>
            <person name="Samans B."/>
            <person name="Correa M."/>
            <person name="Da Silva C."/>
            <person name="Just J."/>
            <person name="Falentin C."/>
            <person name="Koh C.S."/>
            <person name="Le Clainche I."/>
            <person name="Bernard M."/>
            <person name="Bento P."/>
            <person name="Noel B."/>
            <person name="Labadie K."/>
            <person name="Alberti A."/>
            <person name="Charles M."/>
            <person name="Arnaud D."/>
            <person name="Guo H."/>
            <person name="Daviaud C."/>
            <person name="Alamery S."/>
            <person name="Jabbari K."/>
            <person name="Zhao M."/>
            <person name="Edger P.P."/>
            <person name="Chelaifa H."/>
            <person name="Tack D."/>
            <person name="Lassalle G."/>
            <person name="Mestiri I."/>
            <person name="Schnel N."/>
            <person name="Le Paslier M.C."/>
            <person name="Fan G."/>
            <person name="Renault V."/>
            <person name="Bayer P.E."/>
            <person name="Golicz A.A."/>
            <person name="Manoli S."/>
            <person name="Lee T.H."/>
            <person name="Thi V.H."/>
            <person name="Chalabi S."/>
            <person name="Hu Q."/>
            <person name="Fan C."/>
            <person name="Tollenaere R."/>
            <person name="Lu Y."/>
            <person name="Battail C."/>
            <person name="Shen J."/>
            <person name="Sidebottom C.H."/>
            <person name="Wang X."/>
            <person name="Canaguier A."/>
            <person name="Chauveau A."/>
            <person name="Berard A."/>
            <person name="Deniot G."/>
            <person name="Guan M."/>
            <person name="Liu Z."/>
            <person name="Sun F."/>
            <person name="Lim Y.P."/>
            <person name="Lyons E."/>
            <person name="Town C.D."/>
            <person name="Bancroft I."/>
            <person name="Wang X."/>
            <person name="Meng J."/>
            <person name="Ma J."/>
            <person name="Pires J.C."/>
            <person name="King G.J."/>
            <person name="Brunel D."/>
            <person name="Delourme R."/>
            <person name="Renard M."/>
            <person name="Aury J.M."/>
            <person name="Adams K.L."/>
            <person name="Batley J."/>
            <person name="Snowdon R.J."/>
            <person name="Tost J."/>
            <person name="Edwards D."/>
            <person name="Zhou Y."/>
            <person name="Hua W."/>
            <person name="Sharpe A.G."/>
            <person name="Paterson A.H."/>
            <person name="Guan C."/>
            <person name="Wincker P."/>
        </authorList>
    </citation>
    <scope>NUCLEOTIDE SEQUENCE [LARGE SCALE GENOMIC DNA]</scope>
    <source>
        <strain evidence="5">cv. Darmor-bzh</strain>
    </source>
</reference>
<feature type="region of interest" description="Disordered" evidence="1">
    <location>
        <begin position="66"/>
        <end position="91"/>
    </location>
</feature>
<accession>A0A078IGX0</accession>
<gene>
    <name evidence="4" type="primary">BnaCnng17060D</name>
    <name evidence="3" type="ORF">DARMORV10_C06P35720.1</name>
    <name evidence="4" type="ORF">GSBRNA2T00092589001</name>
</gene>
<evidence type="ECO:0000313" key="4">
    <source>
        <dbReference type="EMBL" id="CDY49217.1"/>
    </source>
</evidence>
<reference evidence="4" key="2">
    <citation type="submission" date="2014-06" db="EMBL/GenBank/DDBJ databases">
        <authorList>
            <person name="Genoscope - CEA"/>
        </authorList>
    </citation>
    <scope>NUCLEOTIDE SEQUENCE</scope>
</reference>
<organism evidence="4 5">
    <name type="scientific">Brassica napus</name>
    <name type="common">Rape</name>
    <dbReference type="NCBI Taxonomy" id="3708"/>
    <lineage>
        <taxon>Eukaryota</taxon>
        <taxon>Viridiplantae</taxon>
        <taxon>Streptophyta</taxon>
        <taxon>Embryophyta</taxon>
        <taxon>Tracheophyta</taxon>
        <taxon>Spermatophyta</taxon>
        <taxon>Magnoliopsida</taxon>
        <taxon>eudicotyledons</taxon>
        <taxon>Gunneridae</taxon>
        <taxon>Pentapetalae</taxon>
        <taxon>rosids</taxon>
        <taxon>malvids</taxon>
        <taxon>Brassicales</taxon>
        <taxon>Brassicaceae</taxon>
        <taxon>Brassiceae</taxon>
        <taxon>Brassica</taxon>
    </lineage>
</organism>
<evidence type="ECO:0000259" key="2">
    <source>
        <dbReference type="Pfam" id="PF18404"/>
    </source>
</evidence>
<dbReference type="EMBL" id="HG994370">
    <property type="protein sequence ID" value="CAF2061692.1"/>
    <property type="molecule type" value="Genomic_DNA"/>
</dbReference>
<name>A0A078IGX0_BRANA</name>
<reference evidence="3" key="3">
    <citation type="submission" date="2021-01" db="EMBL/GenBank/DDBJ databases">
        <authorList>
            <consortium name="Genoscope - CEA"/>
            <person name="William W."/>
        </authorList>
    </citation>
    <scope>NUCLEOTIDE SEQUENCE</scope>
</reference>
<dbReference type="Pfam" id="PF18404">
    <property type="entry name" value="Glyco_transf_24"/>
    <property type="match status" value="1"/>
</dbReference>
<dbReference type="InterPro" id="IPR040497">
    <property type="entry name" value="Glyco_transf_24"/>
</dbReference>
<dbReference type="Proteomes" id="UP001295469">
    <property type="component" value="Chromosome C06"/>
</dbReference>
<dbReference type="AlphaFoldDB" id="A0A078IGX0"/>
<feature type="domain" description="Glucosyltransferase 24 catalytic" evidence="2">
    <location>
        <begin position="8"/>
        <end position="33"/>
    </location>
</feature>
<sequence>MVYLNFLARTIDLCNNPMTKEPKLQGARRIVTENGPILLSRHENSQQKSWVKIWNSTSLSLLRQKILSPNPSPSRDISEDSEQDLESKAEL</sequence>
<dbReference type="PaxDb" id="3708-A0A078IGX0"/>
<feature type="compositionally biased region" description="Polar residues" evidence="1">
    <location>
        <begin position="66"/>
        <end position="75"/>
    </location>
</feature>
<proteinExistence type="predicted"/>